<feature type="chain" id="PRO_5031191806" description="DUF560 domain-containing protein" evidence="1">
    <location>
        <begin position="25"/>
        <end position="371"/>
    </location>
</feature>
<dbReference type="EMBL" id="JACARV010000049">
    <property type="protein sequence ID" value="NWC81996.1"/>
    <property type="molecule type" value="Genomic_DNA"/>
</dbReference>
<accession>A0A7Y8D327</accession>
<evidence type="ECO:0000256" key="1">
    <source>
        <dbReference type="SAM" id="SignalP"/>
    </source>
</evidence>
<reference evidence="2 3" key="1">
    <citation type="submission" date="2020-04" db="EMBL/GenBank/DDBJ databases">
        <title>Molecular characterization of pseudomonads from Agaricus bisporus reveal novel blotch 2 pathogens in Western Europe.</title>
        <authorList>
            <person name="Taparia T."/>
            <person name="Krijger M."/>
            <person name="Haynes E."/>
            <person name="Elpinstone J.G."/>
            <person name="Noble R."/>
            <person name="Van Der Wolf J."/>
        </authorList>
    </citation>
    <scope>NUCLEOTIDE SEQUENCE [LARGE SCALE GENOMIC DNA]</scope>
    <source>
        <strain evidence="2 3">P7765</strain>
    </source>
</reference>
<protein>
    <recommendedName>
        <fullName evidence="4">DUF560 domain-containing protein</fullName>
    </recommendedName>
</protein>
<dbReference type="SUPFAM" id="SSF56935">
    <property type="entry name" value="Porins"/>
    <property type="match status" value="2"/>
</dbReference>
<dbReference type="Proteomes" id="UP000542695">
    <property type="component" value="Unassembled WGS sequence"/>
</dbReference>
<sequence>MPIFRPTNIATAIMMLPLSGVVHAAIWQSSVVVPTSVEYDSNPLLLTSEEKGVTRTIIAPDYSLIGQFDRDQLRLGLGVNVLRSSDRSIVDDREDPKVSLGWQRETETGGFGLLARYEESSTLSGAVQDTGVVTTDGTQEMSTLEANWSSAVTERSTLANVLTYSHARYDISSLTGYDELYNTSTWTYAWSERTDIITGFDARRYEPQDDTTAVSSNSYSPNIGVRHRFSERFEGEMHIGVNKTTGSGGGRRGEGGMSLFYRGDRADATFSAERSTVANAEGGFAELDMVRGSWSYLVTEVDRVGVDASWQDSKGVSPNTLQTYGIWASRAFSPAWDLRFSLMYKQRQQDGLPDADATIAGLTLTYRYPDI</sequence>
<gene>
    <name evidence="2" type="ORF">HX798_17115</name>
</gene>
<evidence type="ECO:0000313" key="3">
    <source>
        <dbReference type="Proteomes" id="UP000542695"/>
    </source>
</evidence>
<dbReference type="RefSeq" id="WP_115274613.1">
    <property type="nucleotide sequence ID" value="NZ_JABTYF010000007.1"/>
</dbReference>
<keyword evidence="1" id="KW-0732">Signal</keyword>
<organism evidence="2 3">
    <name type="scientific">Pseudomonas putida</name>
    <name type="common">Arthrobacter siderocapsulatus</name>
    <dbReference type="NCBI Taxonomy" id="303"/>
    <lineage>
        <taxon>Bacteria</taxon>
        <taxon>Pseudomonadati</taxon>
        <taxon>Pseudomonadota</taxon>
        <taxon>Gammaproteobacteria</taxon>
        <taxon>Pseudomonadales</taxon>
        <taxon>Pseudomonadaceae</taxon>
        <taxon>Pseudomonas</taxon>
    </lineage>
</organism>
<evidence type="ECO:0008006" key="4">
    <source>
        <dbReference type="Google" id="ProtNLM"/>
    </source>
</evidence>
<dbReference type="AlphaFoldDB" id="A0A7Y8D327"/>
<feature type="signal peptide" evidence="1">
    <location>
        <begin position="1"/>
        <end position="24"/>
    </location>
</feature>
<evidence type="ECO:0000313" key="2">
    <source>
        <dbReference type="EMBL" id="NWC81996.1"/>
    </source>
</evidence>
<comment type="caution">
    <text evidence="2">The sequence shown here is derived from an EMBL/GenBank/DDBJ whole genome shotgun (WGS) entry which is preliminary data.</text>
</comment>
<proteinExistence type="predicted"/>
<name>A0A7Y8D327_PSEPU</name>